<protein>
    <submittedName>
        <fullName evidence="1">Uncharacterized protein</fullName>
    </submittedName>
</protein>
<reference evidence="1" key="2">
    <citation type="journal article" date="2021" name="PeerJ">
        <title>Extensive microbial diversity within the chicken gut microbiome revealed by metagenomics and culture.</title>
        <authorList>
            <person name="Gilroy R."/>
            <person name="Ravi A."/>
            <person name="Getino M."/>
            <person name="Pursley I."/>
            <person name="Horton D.L."/>
            <person name="Alikhan N.F."/>
            <person name="Baker D."/>
            <person name="Gharbi K."/>
            <person name="Hall N."/>
            <person name="Watson M."/>
            <person name="Adriaenssens E.M."/>
            <person name="Foster-Nyarko E."/>
            <person name="Jarju S."/>
            <person name="Secka A."/>
            <person name="Antonio M."/>
            <person name="Oren A."/>
            <person name="Chaudhuri R.R."/>
            <person name="La Ragione R."/>
            <person name="Hildebrand F."/>
            <person name="Pallen M.J."/>
        </authorList>
    </citation>
    <scope>NUCLEOTIDE SEQUENCE</scope>
    <source>
        <strain evidence="1">CHK183-6373</strain>
    </source>
</reference>
<evidence type="ECO:0000313" key="2">
    <source>
        <dbReference type="Proteomes" id="UP000886884"/>
    </source>
</evidence>
<organism evidence="1 2">
    <name type="scientific">Candidatus Ornithocaccomicrobium faecavium</name>
    <dbReference type="NCBI Taxonomy" id="2840890"/>
    <lineage>
        <taxon>Bacteria</taxon>
        <taxon>Bacillati</taxon>
        <taxon>Bacillota</taxon>
        <taxon>Clostridia</taxon>
        <taxon>Candidatus Ornithocaccomicrobium</taxon>
    </lineage>
</organism>
<accession>A0A9D1PAJ5</accession>
<comment type="caution">
    <text evidence="1">The sequence shown here is derived from an EMBL/GenBank/DDBJ whole genome shotgun (WGS) entry which is preliminary data.</text>
</comment>
<proteinExistence type="predicted"/>
<evidence type="ECO:0000313" key="1">
    <source>
        <dbReference type="EMBL" id="HIV28910.1"/>
    </source>
</evidence>
<dbReference type="AlphaFoldDB" id="A0A9D1PAJ5"/>
<dbReference type="EMBL" id="DVOT01000240">
    <property type="protein sequence ID" value="HIV28910.1"/>
    <property type="molecule type" value="Genomic_DNA"/>
</dbReference>
<name>A0A9D1PAJ5_9FIRM</name>
<dbReference type="Gene3D" id="3.20.20.80">
    <property type="entry name" value="Glycosidases"/>
    <property type="match status" value="1"/>
</dbReference>
<sequence length="560" mass="64488">MDKNASFGALCATDALGRKLPTQAQAGALRQDRVVGMFYFLTHGAYGPDARGPADVTKILKEHPEAIWDFDHPAWCDGAPLYWGEPLFGYYYLDDKWVLRRHIKLLTMAGVDFLVFDTTNRKTFFPQVRGILEVLEEYRREGFRVPQIAYYTNTKSGETVNEIYEDLYKPGLYPELWFRWEGKPFIIGAKEECTPEQQEFFTFRAPQWPTEHKKPLACPWIDFERPQRAWTGPDGENEIVPVSVAQHPNISFGDAAFYGEPSTRGRNFHGCANDKTPEAILYGYNMAEQWERAIALDPKMVFFTGWNEWTAGKIRGDADRPVLMVDQANCEYSRDVEPMRGGFFDNYYMELCDYIRRYKGAPPLPAVQGARAISLEAGFAAWEDVPAYWSMPFGALPRDAMGAGNTRYTENTGRNEFDCVKVAHDENNLYFYARTREDIEFNMFTKWMNLYIGIEGREYAPSWHGYHYLVNNIVLDGCATFLQRSLGGYRWGDNTRVRYHREGREMAIELPKAALGLGAGEFGLYFKWADHTGRNETIEDFYEHGDCAPYGRFAFLYRGQ</sequence>
<gene>
    <name evidence="1" type="ORF">IAA64_13185</name>
</gene>
<dbReference type="Proteomes" id="UP000886884">
    <property type="component" value="Unassembled WGS sequence"/>
</dbReference>
<reference evidence="1" key="1">
    <citation type="submission" date="2020-10" db="EMBL/GenBank/DDBJ databases">
        <authorList>
            <person name="Gilroy R."/>
        </authorList>
    </citation>
    <scope>NUCLEOTIDE SEQUENCE</scope>
    <source>
        <strain evidence="1">CHK183-6373</strain>
    </source>
</reference>